<reference evidence="2 3" key="1">
    <citation type="submission" date="2016-01" db="EMBL/GenBank/DDBJ databases">
        <title>High potential of lignocellulose degradation of a new Verrucomicrobia species.</title>
        <authorList>
            <person name="Wang Y."/>
            <person name="Shi Y."/>
            <person name="Qiu Z."/>
            <person name="Liu S."/>
            <person name="Yang H."/>
        </authorList>
    </citation>
    <scope>NUCLEOTIDE SEQUENCE [LARGE SCALE GENOMIC DNA]</scope>
    <source>
        <strain evidence="2 3">TSB47</strain>
    </source>
</reference>
<sequence>MLPGGHIDLYYLGLRRKDARFDQGTALEERHSLGARVWGAYSEFDYNFEFVGQSGDFGGASPVTIRHRLRRPV</sequence>
<evidence type="ECO:0000313" key="3">
    <source>
        <dbReference type="Proteomes" id="UP000078486"/>
    </source>
</evidence>
<gene>
    <name evidence="2" type="ORF">AW736_01065</name>
</gene>
<feature type="domain" description="Alginate export" evidence="1">
    <location>
        <begin position="6"/>
        <end position="58"/>
    </location>
</feature>
<dbReference type="Pfam" id="PF13372">
    <property type="entry name" value="Alginate_exp"/>
    <property type="match status" value="1"/>
</dbReference>
<name>A0A178IM17_9BACT</name>
<protein>
    <recommendedName>
        <fullName evidence="1">Alginate export domain-containing protein</fullName>
    </recommendedName>
</protein>
<evidence type="ECO:0000259" key="1">
    <source>
        <dbReference type="Pfam" id="PF13372"/>
    </source>
</evidence>
<dbReference type="Proteomes" id="UP000078486">
    <property type="component" value="Unassembled WGS sequence"/>
</dbReference>
<organism evidence="2 3">
    <name type="scientific">Termitidicoccus mucosus</name>
    <dbReference type="NCBI Taxonomy" id="1184151"/>
    <lineage>
        <taxon>Bacteria</taxon>
        <taxon>Pseudomonadati</taxon>
        <taxon>Verrucomicrobiota</taxon>
        <taxon>Opitutia</taxon>
        <taxon>Opitutales</taxon>
        <taxon>Opitutaceae</taxon>
        <taxon>Termitidicoccus</taxon>
    </lineage>
</organism>
<comment type="caution">
    <text evidence="2">The sequence shown here is derived from an EMBL/GenBank/DDBJ whole genome shotgun (WGS) entry which is preliminary data.</text>
</comment>
<keyword evidence="3" id="KW-1185">Reference proteome</keyword>
<dbReference type="InterPro" id="IPR025388">
    <property type="entry name" value="Alginate_export_dom"/>
</dbReference>
<dbReference type="EMBL" id="LRRQ01000063">
    <property type="protein sequence ID" value="OAM90255.1"/>
    <property type="molecule type" value="Genomic_DNA"/>
</dbReference>
<evidence type="ECO:0000313" key="2">
    <source>
        <dbReference type="EMBL" id="OAM90255.1"/>
    </source>
</evidence>
<proteinExistence type="predicted"/>
<dbReference type="AlphaFoldDB" id="A0A178IM17"/>
<dbReference type="STRING" id="1184151.AW736_01065"/>
<accession>A0A178IM17</accession>